<feature type="signal peptide" evidence="2">
    <location>
        <begin position="1"/>
        <end position="21"/>
    </location>
</feature>
<comment type="caution">
    <text evidence="4">The sequence shown here is derived from an EMBL/GenBank/DDBJ whole genome shotgun (WGS) entry which is preliminary data.</text>
</comment>
<feature type="chain" id="PRO_5026221840" evidence="2">
    <location>
        <begin position="22"/>
        <end position="409"/>
    </location>
</feature>
<evidence type="ECO:0000259" key="3">
    <source>
        <dbReference type="PROSITE" id="PS51704"/>
    </source>
</evidence>
<keyword evidence="5" id="KW-1185">Reference proteome</keyword>
<evidence type="ECO:0000313" key="5">
    <source>
        <dbReference type="Proteomes" id="UP000469292"/>
    </source>
</evidence>
<dbReference type="PROSITE" id="PS51704">
    <property type="entry name" value="GP_PDE"/>
    <property type="match status" value="1"/>
</dbReference>
<reference evidence="4 5" key="1">
    <citation type="submission" date="2019-09" db="EMBL/GenBank/DDBJ databases">
        <title>Phylogenetic characterization of a novel taxon of the genus Bifidobacterium: Bifidobacterium choloepi sp. nov.</title>
        <authorList>
            <person name="Modesto M."/>
            <person name="Satti M."/>
        </authorList>
    </citation>
    <scope>NUCLEOTIDE SEQUENCE [LARGE SCALE GENOMIC DNA]</scope>
    <source>
        <strain evidence="4 5">BRDM6</strain>
    </source>
</reference>
<evidence type="ECO:0000256" key="1">
    <source>
        <dbReference type="SAM" id="MobiDB-lite"/>
    </source>
</evidence>
<evidence type="ECO:0000256" key="2">
    <source>
        <dbReference type="SAM" id="SignalP"/>
    </source>
</evidence>
<dbReference type="InterPro" id="IPR030395">
    <property type="entry name" value="GP_PDE_dom"/>
</dbReference>
<feature type="region of interest" description="Disordered" evidence="1">
    <location>
        <begin position="78"/>
        <end position="140"/>
    </location>
</feature>
<dbReference type="EMBL" id="VYSG01000001">
    <property type="protein sequence ID" value="NEG69879.1"/>
    <property type="molecule type" value="Genomic_DNA"/>
</dbReference>
<dbReference type="SUPFAM" id="SSF51695">
    <property type="entry name" value="PLC-like phosphodiesterases"/>
    <property type="match status" value="1"/>
</dbReference>
<dbReference type="CDD" id="cd08556">
    <property type="entry name" value="GDPD"/>
    <property type="match status" value="1"/>
</dbReference>
<dbReference type="RefSeq" id="WP_163227395.1">
    <property type="nucleotide sequence ID" value="NZ_VYSG01000001.1"/>
</dbReference>
<keyword evidence="2" id="KW-0732">Signal</keyword>
<dbReference type="Pfam" id="PF03009">
    <property type="entry name" value="GDPD"/>
    <property type="match status" value="1"/>
</dbReference>
<sequence>MLKRIITFVLGLAIAVGTATAATTVAQAAQTKYAPSVSTPTEGAPASTKVVQKDIMATVSPTVGDLLGGSSGTSDSCTWASGTTAASSNSSNDSSASASASSSDDSSASASASSSASATNSTASAGAAKSTSSATKSATAGAATTATRTFSFTGGTACSAAHGISKPLSAALNEPLDYQARTKIFAHRGFTDKHELQNTFQAFDAAIAAGNPQVELDIRTSKDGVFYISHDATMRAVAGVNKKISELTSTQIDQITQKNGEKMHRLSELFDRYGSNLIYLIEFKEKNVDIDAFYRLLEQYPTIIDHVEVHSFYAEPLAKLDRLLPNMFKQLLVSSREEINADAGLYFVDSFGVNQKVASKAVIKQIHGAGKEIWVWTVDSPTRIAKFLSEGVDGVITDTSKAVGIAKVA</sequence>
<dbReference type="Proteomes" id="UP000469292">
    <property type="component" value="Unassembled WGS sequence"/>
</dbReference>
<evidence type="ECO:0000313" key="4">
    <source>
        <dbReference type="EMBL" id="NEG69879.1"/>
    </source>
</evidence>
<accession>A0A6I5N2J8</accession>
<gene>
    <name evidence="4" type="ORF">F6S87_04540</name>
</gene>
<dbReference type="PANTHER" id="PTHR46211">
    <property type="entry name" value="GLYCEROPHOSPHORYL DIESTER PHOSPHODIESTERASE"/>
    <property type="match status" value="1"/>
</dbReference>
<dbReference type="PANTHER" id="PTHR46211:SF14">
    <property type="entry name" value="GLYCEROPHOSPHODIESTER PHOSPHODIESTERASE"/>
    <property type="match status" value="1"/>
</dbReference>
<dbReference type="AlphaFoldDB" id="A0A6I5N2J8"/>
<organism evidence="4 5">
    <name type="scientific">Bifidobacterium choloepi</name>
    <dbReference type="NCBI Taxonomy" id="2614131"/>
    <lineage>
        <taxon>Bacteria</taxon>
        <taxon>Bacillati</taxon>
        <taxon>Actinomycetota</taxon>
        <taxon>Actinomycetes</taxon>
        <taxon>Bifidobacteriales</taxon>
        <taxon>Bifidobacteriaceae</taxon>
        <taxon>Bifidobacterium</taxon>
    </lineage>
</organism>
<dbReference type="Gene3D" id="3.20.20.190">
    <property type="entry name" value="Phosphatidylinositol (PI) phosphodiesterase"/>
    <property type="match status" value="1"/>
</dbReference>
<dbReference type="GO" id="GO:0006629">
    <property type="term" value="P:lipid metabolic process"/>
    <property type="evidence" value="ECO:0007669"/>
    <property type="project" value="InterPro"/>
</dbReference>
<dbReference type="InterPro" id="IPR017946">
    <property type="entry name" value="PLC-like_Pdiesterase_TIM-brl"/>
</dbReference>
<proteinExistence type="predicted"/>
<name>A0A6I5N2J8_9BIFI</name>
<feature type="domain" description="GP-PDE" evidence="3">
    <location>
        <begin position="182"/>
        <end position="407"/>
    </location>
</feature>
<dbReference type="GO" id="GO:0008081">
    <property type="term" value="F:phosphoric diester hydrolase activity"/>
    <property type="evidence" value="ECO:0007669"/>
    <property type="project" value="InterPro"/>
</dbReference>
<protein>
    <submittedName>
        <fullName evidence="4">Glycerophosphodiester phosphodiesterase</fullName>
    </submittedName>
</protein>